<protein>
    <submittedName>
        <fullName evidence="1">Radical SAM protein</fullName>
    </submittedName>
</protein>
<dbReference type="Gene3D" id="3.20.20.70">
    <property type="entry name" value="Aldolase class I"/>
    <property type="match status" value="1"/>
</dbReference>
<dbReference type="Proteomes" id="UP000307430">
    <property type="component" value="Unassembled WGS sequence"/>
</dbReference>
<evidence type="ECO:0000313" key="2">
    <source>
        <dbReference type="Proteomes" id="UP000307430"/>
    </source>
</evidence>
<reference evidence="1 2" key="1">
    <citation type="submission" date="2019-05" db="EMBL/GenBank/DDBJ databases">
        <title>Genome sequence of Klebsiella sp strain TOUT106.</title>
        <authorList>
            <person name="Rahi P."/>
            <person name="Chaudhari D."/>
        </authorList>
    </citation>
    <scope>NUCLEOTIDE SEQUENCE [LARGE SCALE GENOMIC DNA]</scope>
    <source>
        <strain evidence="1 2">TOUT106</strain>
    </source>
</reference>
<dbReference type="EMBL" id="VCHQ01000014">
    <property type="protein sequence ID" value="TLV17792.1"/>
    <property type="molecule type" value="Genomic_DNA"/>
</dbReference>
<dbReference type="PANTHER" id="PTHR43273:SF3">
    <property type="entry name" value="ANAEROBIC SULFATASE-MATURATING ENZYME HOMOLOG ASLB-RELATED"/>
    <property type="match status" value="1"/>
</dbReference>
<accession>A0A5R9LHH9</accession>
<name>A0A5R9LHH9_9ENTR</name>
<keyword evidence="2" id="KW-1185">Reference proteome</keyword>
<dbReference type="GO" id="GO:0016491">
    <property type="term" value="F:oxidoreductase activity"/>
    <property type="evidence" value="ECO:0007669"/>
    <property type="project" value="InterPro"/>
</dbReference>
<dbReference type="AlphaFoldDB" id="A0A5R9LHH9"/>
<sequence>MTGCQADYSDVWHSGDGKTLMNETPVREVMIYRHECEHPARVYHQLSVQGATAIQFVPHLQPADARLWGDFLCAVFAIWVKEDVNRVMVSLFEATLHAWRGEAVRYDDTPPGPTCAGCIWLKLCGGGCPQLRLEDGTSALCEGYRQFYNWSAPYMRVMRDLIKQHRSPMELMAMLR</sequence>
<dbReference type="InterPro" id="IPR023867">
    <property type="entry name" value="Sulphatase_maturase_rSAM"/>
</dbReference>
<evidence type="ECO:0000313" key="1">
    <source>
        <dbReference type="EMBL" id="TLV17792.1"/>
    </source>
</evidence>
<organism evidence="1 2">
    <name type="scientific">Klebsiella indica</name>
    <dbReference type="NCBI Taxonomy" id="2582917"/>
    <lineage>
        <taxon>Bacteria</taxon>
        <taxon>Pseudomonadati</taxon>
        <taxon>Pseudomonadota</taxon>
        <taxon>Gammaproteobacteria</taxon>
        <taxon>Enterobacterales</taxon>
        <taxon>Enterobacteriaceae</taxon>
        <taxon>Klebsiella/Raoultella group</taxon>
        <taxon>Klebsiella</taxon>
    </lineage>
</organism>
<proteinExistence type="predicted"/>
<comment type="caution">
    <text evidence="1">The sequence shown here is derived from an EMBL/GenBank/DDBJ whole genome shotgun (WGS) entry which is preliminary data.</text>
</comment>
<dbReference type="InterPro" id="IPR013785">
    <property type="entry name" value="Aldolase_TIM"/>
</dbReference>
<dbReference type="RefSeq" id="WP_138360920.1">
    <property type="nucleotide sequence ID" value="NZ_VCHQ01000014.1"/>
</dbReference>
<dbReference type="PANTHER" id="PTHR43273">
    <property type="entry name" value="ANAEROBIC SULFATASE-MATURATING ENZYME HOMOLOG ASLB-RELATED"/>
    <property type="match status" value="1"/>
</dbReference>
<gene>
    <name evidence="1" type="ORF">FE839_11335</name>
</gene>